<sequence length="420" mass="48683">MKGKLKIFILIAVFIILSACDIIEMPSLLVKGPSDLIESPPSGDRQKTALREKVQQLLPVNVEFVTAKHGLTKESIIVEDTNGDGELEAVVLYRENREDRNVQLLFLHEKDGEWEQLTKLETDYYLLDYFMLSDLDEDGVLEVVIGLYFSDFETEKQLLIYEWNNGNFQQVLERPYDVLDVADYNRDGREELLVIHGKKREFYNAELFQYENKELQLLDIVSLDPYAFHENVESGKLSDGHQALFIDSAIGAHSMTTEMVVFGDEGLIKLEEDMIKAKPLYSRDMNNDGVLEVGSMYIPQGWEETAFADIPFIEYYSTYSIAGDSHKVMERYTDRERRFYIEIPPVWFEKVTLNKLDNGVQLVDIASRNVLFEVRWQEKDKLAPASATILEETKDMVFYTEMEEMKGFPFAQFHLLQDEF</sequence>
<accession>A0A919WK34</accession>
<keyword evidence="2" id="KW-1185">Reference proteome</keyword>
<dbReference type="SUPFAM" id="SSF69318">
    <property type="entry name" value="Integrin alpha N-terminal domain"/>
    <property type="match status" value="1"/>
</dbReference>
<name>A0A919WK34_9BACI</name>
<dbReference type="InterPro" id="IPR028994">
    <property type="entry name" value="Integrin_alpha_N"/>
</dbReference>
<dbReference type="PROSITE" id="PS51257">
    <property type="entry name" value="PROKAR_LIPOPROTEIN"/>
    <property type="match status" value="1"/>
</dbReference>
<evidence type="ECO:0008006" key="3">
    <source>
        <dbReference type="Google" id="ProtNLM"/>
    </source>
</evidence>
<evidence type="ECO:0000313" key="1">
    <source>
        <dbReference type="EMBL" id="GIN63415.1"/>
    </source>
</evidence>
<evidence type="ECO:0000313" key="2">
    <source>
        <dbReference type="Proteomes" id="UP000682111"/>
    </source>
</evidence>
<proteinExistence type="predicted"/>
<protein>
    <recommendedName>
        <fullName evidence="3">VCBS repeat-containing protein</fullName>
    </recommendedName>
</protein>
<reference evidence="1" key="1">
    <citation type="submission" date="2021-03" db="EMBL/GenBank/DDBJ databases">
        <title>Antimicrobial resistance genes in bacteria isolated from Japanese honey, and their potential for conferring macrolide and lincosamide resistance in the American foulbrood pathogen Paenibacillus larvae.</title>
        <authorList>
            <person name="Okamoto M."/>
            <person name="Kumagai M."/>
            <person name="Kanamori H."/>
            <person name="Takamatsu D."/>
        </authorList>
    </citation>
    <scope>NUCLEOTIDE SEQUENCE</scope>
    <source>
        <strain evidence="1">J27TS8</strain>
    </source>
</reference>
<dbReference type="AlphaFoldDB" id="A0A919WK34"/>
<gene>
    <name evidence="1" type="ORF">J27TS8_34080</name>
</gene>
<organism evidence="1 2">
    <name type="scientific">Robertmurraya siralis</name>
    <dbReference type="NCBI Taxonomy" id="77777"/>
    <lineage>
        <taxon>Bacteria</taxon>
        <taxon>Bacillati</taxon>
        <taxon>Bacillota</taxon>
        <taxon>Bacilli</taxon>
        <taxon>Bacillales</taxon>
        <taxon>Bacillaceae</taxon>
        <taxon>Robertmurraya</taxon>
    </lineage>
</organism>
<dbReference type="EMBL" id="BORC01000006">
    <property type="protein sequence ID" value="GIN63415.1"/>
    <property type="molecule type" value="Genomic_DNA"/>
</dbReference>
<comment type="caution">
    <text evidence="1">The sequence shown here is derived from an EMBL/GenBank/DDBJ whole genome shotgun (WGS) entry which is preliminary data.</text>
</comment>
<dbReference type="Proteomes" id="UP000682111">
    <property type="component" value="Unassembled WGS sequence"/>
</dbReference>
<dbReference type="RefSeq" id="WP_212934166.1">
    <property type="nucleotide sequence ID" value="NZ_BORC01000006.1"/>
</dbReference>